<feature type="transmembrane region" description="Helical" evidence="6">
    <location>
        <begin position="176"/>
        <end position="201"/>
    </location>
</feature>
<name>A0A7T7HNF2_9HYPH</name>
<evidence type="ECO:0000256" key="4">
    <source>
        <dbReference type="ARBA" id="ARBA00022989"/>
    </source>
</evidence>
<feature type="transmembrane region" description="Helical" evidence="6">
    <location>
        <begin position="341"/>
        <end position="358"/>
    </location>
</feature>
<sequence length="493" mass="53979">MSSVTERFVRGNFVRSSGIIIAAFLTTAITNVVLLGWLAKYGGLEVVGTWGFVNALLLYTLIIDFGFTDSLTRKTALDGTAAAMSCIVWLFSRLLLPAILLVSGIFAVAFFVPYGSHFIAGGALAIASGLFQLASNWLISVRLGNHEQFWFNVKTILRVLTQALAVFLLYEPESNSPALIFGTGLLLGSLVEALLALLLSLKFASSWRRRREHPTDFAALKGLSRGFGLTSVLQRVQQPAWQTVVMVFGGTAALGVFTIAMRIPMIINSSISEALRVLLPGLSRLQKDGEKDSLLRLIRDATLLQILVVVPLCFCFLTFNSDFFIIWLGEANPLLLESTRIITIGIAIQSIGVPYFWALQSFGDAQKISVSTSISLAAMILLGGAALYLSDGNLVYFSYVFLATRIFNVGLMMRWCQTRWDVVFSSLKLIAFLPTVAFLAFVAVAGWLCHTLALGETPLIRLITGAGTFLTVYAAGLLLMYRKKLFHRSLSRV</sequence>
<feature type="transmembrane region" description="Helical" evidence="6">
    <location>
        <begin position="429"/>
        <end position="453"/>
    </location>
</feature>
<dbReference type="KEGG" id="mlut:JET14_09995"/>
<evidence type="ECO:0000256" key="1">
    <source>
        <dbReference type="ARBA" id="ARBA00004651"/>
    </source>
</evidence>
<feature type="transmembrane region" description="Helical" evidence="6">
    <location>
        <begin position="240"/>
        <end position="259"/>
    </location>
</feature>
<dbReference type="RefSeq" id="WP_200337880.1">
    <property type="nucleotide sequence ID" value="NZ_CP066786.1"/>
</dbReference>
<dbReference type="EMBL" id="CP066786">
    <property type="protein sequence ID" value="QQM32438.1"/>
    <property type="molecule type" value="Genomic_DNA"/>
</dbReference>
<dbReference type="GO" id="GO:0005886">
    <property type="term" value="C:plasma membrane"/>
    <property type="evidence" value="ECO:0007669"/>
    <property type="project" value="UniProtKB-SubCell"/>
</dbReference>
<comment type="subcellular location">
    <subcellularLocation>
        <location evidence="1">Cell membrane</location>
        <topology evidence="1">Multi-pass membrane protein</topology>
    </subcellularLocation>
</comment>
<evidence type="ECO:0000313" key="7">
    <source>
        <dbReference type="EMBL" id="QQM32438.1"/>
    </source>
</evidence>
<evidence type="ECO:0008006" key="9">
    <source>
        <dbReference type="Google" id="ProtNLM"/>
    </source>
</evidence>
<feature type="transmembrane region" description="Helical" evidence="6">
    <location>
        <begin position="118"/>
        <end position="139"/>
    </location>
</feature>
<feature type="transmembrane region" description="Helical" evidence="6">
    <location>
        <begin position="151"/>
        <end position="170"/>
    </location>
</feature>
<organism evidence="7 8">
    <name type="scientific">Martelella lutilitoris</name>
    <dbReference type="NCBI Taxonomy" id="2583532"/>
    <lineage>
        <taxon>Bacteria</taxon>
        <taxon>Pseudomonadati</taxon>
        <taxon>Pseudomonadota</taxon>
        <taxon>Alphaproteobacteria</taxon>
        <taxon>Hyphomicrobiales</taxon>
        <taxon>Aurantimonadaceae</taxon>
        <taxon>Martelella</taxon>
    </lineage>
</organism>
<feature type="transmembrane region" description="Helical" evidence="6">
    <location>
        <begin position="370"/>
        <end position="390"/>
    </location>
</feature>
<keyword evidence="3 6" id="KW-0812">Transmembrane</keyword>
<feature type="transmembrane region" description="Helical" evidence="6">
    <location>
        <begin position="303"/>
        <end position="329"/>
    </location>
</feature>
<dbReference type="InterPro" id="IPR050833">
    <property type="entry name" value="Poly_Biosynth_Transport"/>
</dbReference>
<feature type="transmembrane region" description="Helical" evidence="6">
    <location>
        <begin position="87"/>
        <end position="112"/>
    </location>
</feature>
<evidence type="ECO:0000256" key="2">
    <source>
        <dbReference type="ARBA" id="ARBA00022475"/>
    </source>
</evidence>
<keyword evidence="4 6" id="KW-1133">Transmembrane helix</keyword>
<evidence type="ECO:0000313" key="8">
    <source>
        <dbReference type="Proteomes" id="UP000596083"/>
    </source>
</evidence>
<reference evidence="7 8" key="1">
    <citation type="submission" date="2020-12" db="EMBL/GenBank/DDBJ databases">
        <authorList>
            <person name="Zheng R.K."/>
            <person name="Sun C.M."/>
        </authorList>
    </citation>
    <scope>NUCLEOTIDE SEQUENCE [LARGE SCALE GENOMIC DNA]</scope>
    <source>
        <strain evidence="7 8">ZRK001</strain>
    </source>
</reference>
<dbReference type="PANTHER" id="PTHR30250:SF26">
    <property type="entry name" value="PSMA PROTEIN"/>
    <property type="match status" value="1"/>
</dbReference>
<protein>
    <recommendedName>
        <fullName evidence="9">Polysaccharide biosynthesis protein</fullName>
    </recommendedName>
</protein>
<keyword evidence="5 6" id="KW-0472">Membrane</keyword>
<proteinExistence type="predicted"/>
<keyword evidence="2" id="KW-1003">Cell membrane</keyword>
<feature type="transmembrane region" description="Helical" evidence="6">
    <location>
        <begin position="459"/>
        <end position="481"/>
    </location>
</feature>
<dbReference type="PANTHER" id="PTHR30250">
    <property type="entry name" value="PST FAMILY PREDICTED COLANIC ACID TRANSPORTER"/>
    <property type="match status" value="1"/>
</dbReference>
<evidence type="ECO:0000256" key="6">
    <source>
        <dbReference type="SAM" id="Phobius"/>
    </source>
</evidence>
<evidence type="ECO:0000256" key="5">
    <source>
        <dbReference type="ARBA" id="ARBA00023136"/>
    </source>
</evidence>
<dbReference type="AlphaFoldDB" id="A0A7T7HNF2"/>
<feature type="transmembrane region" description="Helical" evidence="6">
    <location>
        <begin position="50"/>
        <end position="67"/>
    </location>
</feature>
<evidence type="ECO:0000256" key="3">
    <source>
        <dbReference type="ARBA" id="ARBA00022692"/>
    </source>
</evidence>
<gene>
    <name evidence="7" type="ORF">JET14_09995</name>
</gene>
<dbReference type="Proteomes" id="UP000596083">
    <property type="component" value="Chromosome"/>
</dbReference>
<accession>A0A7T7HNF2</accession>
<feature type="transmembrane region" description="Helical" evidence="6">
    <location>
        <begin position="12"/>
        <end position="38"/>
    </location>
</feature>